<dbReference type="PANTHER" id="PTHR43591:SF46">
    <property type="entry name" value="OS08G0411200 PROTEIN"/>
    <property type="match status" value="1"/>
</dbReference>
<dbReference type="PANTHER" id="PTHR43591">
    <property type="entry name" value="METHYLTRANSFERASE"/>
    <property type="match status" value="1"/>
</dbReference>
<reference evidence="3" key="1">
    <citation type="journal article" date="2013" name="Science">
        <title>The Amborella genome and the evolution of flowering plants.</title>
        <authorList>
            <consortium name="Amborella Genome Project"/>
        </authorList>
    </citation>
    <scope>NUCLEOTIDE SEQUENCE [LARGE SCALE GENOMIC DNA]</scope>
</reference>
<evidence type="ECO:0000313" key="2">
    <source>
        <dbReference type="EMBL" id="ERM94163.1"/>
    </source>
</evidence>
<dbReference type="GO" id="GO:0008757">
    <property type="term" value="F:S-adenosylmethionine-dependent methyltransferase activity"/>
    <property type="evidence" value="ECO:0007669"/>
    <property type="project" value="InterPro"/>
</dbReference>
<protein>
    <recommendedName>
        <fullName evidence="1">Methyltransferase type 11 domain-containing protein</fullName>
    </recommendedName>
</protein>
<sequence length="215" mass="23830">ELSLNDDVVTRLDSLACPICYQPLIRNSGANPKILSPRGLNFRCQNCQKAYSNYEEYIDLSVTDDSNEYVGAMPSATEVFRNPLVSYLYERGYGKNFTWSGFSGLDKEFETVTKYLQPTLGGIIVDASCGSGMFSRRFAKNGMYSVAVALDFTENMLKECYGFVKQESITTRNLVLVRADISRLPFVTSSVDAVHAGAAIHCCLSPSTAVRLPFF</sequence>
<dbReference type="InterPro" id="IPR029063">
    <property type="entry name" value="SAM-dependent_MTases_sf"/>
</dbReference>
<feature type="non-terminal residue" evidence="2">
    <location>
        <position position="1"/>
    </location>
</feature>
<dbReference type="Gene3D" id="3.40.50.150">
    <property type="entry name" value="Vaccinia Virus protein VP39"/>
    <property type="match status" value="1"/>
</dbReference>
<evidence type="ECO:0000259" key="1">
    <source>
        <dbReference type="Pfam" id="PF08241"/>
    </source>
</evidence>
<dbReference type="OMA" id="FLYEREW"/>
<gene>
    <name evidence="2" type="ORF">AMTR_s00010p00172800</name>
</gene>
<dbReference type="Gramene" id="ERM94163">
    <property type="protein sequence ID" value="ERM94163"/>
    <property type="gene ID" value="AMTR_s00010p00172800"/>
</dbReference>
<dbReference type="EMBL" id="KI397513">
    <property type="protein sequence ID" value="ERM94163.1"/>
    <property type="molecule type" value="Genomic_DNA"/>
</dbReference>
<dbReference type="Proteomes" id="UP000017836">
    <property type="component" value="Unassembled WGS sequence"/>
</dbReference>
<dbReference type="STRING" id="13333.W1NFE6"/>
<evidence type="ECO:0000313" key="3">
    <source>
        <dbReference type="Proteomes" id="UP000017836"/>
    </source>
</evidence>
<dbReference type="eggNOG" id="ENOG502QUCH">
    <property type="taxonomic scope" value="Eukaryota"/>
</dbReference>
<organism evidence="2 3">
    <name type="scientific">Amborella trichopoda</name>
    <dbReference type="NCBI Taxonomy" id="13333"/>
    <lineage>
        <taxon>Eukaryota</taxon>
        <taxon>Viridiplantae</taxon>
        <taxon>Streptophyta</taxon>
        <taxon>Embryophyta</taxon>
        <taxon>Tracheophyta</taxon>
        <taxon>Spermatophyta</taxon>
        <taxon>Magnoliopsida</taxon>
        <taxon>Amborellales</taxon>
        <taxon>Amborellaceae</taxon>
        <taxon>Amborella</taxon>
    </lineage>
</organism>
<proteinExistence type="predicted"/>
<dbReference type="GO" id="GO:0008168">
    <property type="term" value="F:methyltransferase activity"/>
    <property type="evidence" value="ECO:0000318"/>
    <property type="project" value="GO_Central"/>
</dbReference>
<feature type="domain" description="Methyltransferase type 11" evidence="1">
    <location>
        <begin position="125"/>
        <end position="211"/>
    </location>
</feature>
<name>W1NFE6_AMBTC</name>
<keyword evidence="3" id="KW-1185">Reference proteome</keyword>
<dbReference type="CDD" id="cd02440">
    <property type="entry name" value="AdoMet_MTases"/>
    <property type="match status" value="1"/>
</dbReference>
<dbReference type="Pfam" id="PF08241">
    <property type="entry name" value="Methyltransf_11"/>
    <property type="match status" value="1"/>
</dbReference>
<accession>W1NFE6</accession>
<dbReference type="AlphaFoldDB" id="W1NFE6"/>
<dbReference type="SUPFAM" id="SSF53335">
    <property type="entry name" value="S-adenosyl-L-methionine-dependent methyltransferases"/>
    <property type="match status" value="1"/>
</dbReference>
<dbReference type="HOGENOM" id="CLU_047070_2_0_1"/>
<dbReference type="InterPro" id="IPR013216">
    <property type="entry name" value="Methyltransf_11"/>
</dbReference>